<dbReference type="AlphaFoldDB" id="A0A2S7KXQ0"/>
<dbReference type="RefSeq" id="WP_104809490.1">
    <property type="nucleotide sequence ID" value="NZ_MQUA01000013.1"/>
</dbReference>
<name>A0A2S7KXQ0_9FLAO</name>
<dbReference type="OrthoDB" id="1453420at2"/>
<dbReference type="EMBL" id="MQUA01000013">
    <property type="protein sequence ID" value="PQB07258.1"/>
    <property type="molecule type" value="Genomic_DNA"/>
</dbReference>
<gene>
    <name evidence="2" type="ORF">BST83_08895</name>
</gene>
<evidence type="ECO:0000313" key="2">
    <source>
        <dbReference type="EMBL" id="PQB07258.1"/>
    </source>
</evidence>
<reference evidence="2 3" key="1">
    <citation type="submission" date="2016-11" db="EMBL/GenBank/DDBJ databases">
        <title>Trade-off between light-utilization and light-protection in marine flavobacteria.</title>
        <authorList>
            <person name="Kumagai Y."/>
        </authorList>
    </citation>
    <scope>NUCLEOTIDE SEQUENCE [LARGE SCALE GENOMIC DNA]</scope>
    <source>
        <strain evidence="2 3">ATCC 700397</strain>
    </source>
</reference>
<organism evidence="2 3">
    <name type="scientific">Polaribacter filamentus</name>
    <dbReference type="NCBI Taxonomy" id="53483"/>
    <lineage>
        <taxon>Bacteria</taxon>
        <taxon>Pseudomonadati</taxon>
        <taxon>Bacteroidota</taxon>
        <taxon>Flavobacteriia</taxon>
        <taxon>Flavobacteriales</taxon>
        <taxon>Flavobacteriaceae</taxon>
    </lineage>
</organism>
<sequence>MLIGYFDYLIIGVLIYLNIKYWKTNFKINKGCLLGGLLFGFFLPFISMIIELQIVGEWMDSFEVVYTFLRFPTYWIIGIIQMVIIGIKLSFNNENEQKE</sequence>
<accession>A0A2S7KXQ0</accession>
<dbReference type="Proteomes" id="UP000239522">
    <property type="component" value="Unassembled WGS sequence"/>
</dbReference>
<comment type="caution">
    <text evidence="2">The sequence shown here is derived from an EMBL/GenBank/DDBJ whole genome shotgun (WGS) entry which is preliminary data.</text>
</comment>
<proteinExistence type="predicted"/>
<feature type="transmembrane region" description="Helical" evidence="1">
    <location>
        <begin position="74"/>
        <end position="91"/>
    </location>
</feature>
<keyword evidence="1" id="KW-0472">Membrane</keyword>
<feature type="transmembrane region" description="Helical" evidence="1">
    <location>
        <begin position="6"/>
        <end position="22"/>
    </location>
</feature>
<feature type="transmembrane region" description="Helical" evidence="1">
    <location>
        <begin position="34"/>
        <end position="54"/>
    </location>
</feature>
<keyword evidence="1" id="KW-0812">Transmembrane</keyword>
<keyword evidence="3" id="KW-1185">Reference proteome</keyword>
<protein>
    <submittedName>
        <fullName evidence="2">Uncharacterized protein</fullName>
    </submittedName>
</protein>
<evidence type="ECO:0000313" key="3">
    <source>
        <dbReference type="Proteomes" id="UP000239522"/>
    </source>
</evidence>
<keyword evidence="1" id="KW-1133">Transmembrane helix</keyword>
<evidence type="ECO:0000256" key="1">
    <source>
        <dbReference type="SAM" id="Phobius"/>
    </source>
</evidence>